<dbReference type="AlphaFoldDB" id="A0A6H1ZEE7"/>
<proteinExistence type="predicted"/>
<organism evidence="2">
    <name type="scientific">viral metagenome</name>
    <dbReference type="NCBI Taxonomy" id="1070528"/>
    <lineage>
        <taxon>unclassified sequences</taxon>
        <taxon>metagenomes</taxon>
        <taxon>organismal metagenomes</taxon>
    </lineage>
</organism>
<name>A0A6H1ZEE7_9ZZZZ</name>
<evidence type="ECO:0000313" key="3">
    <source>
        <dbReference type="EMBL" id="QJH95284.1"/>
    </source>
</evidence>
<sequence>MRTADYLFFIMCAEKLNSVDRIIELFLRGKGEFSALSKIYDTPKSHEAKSRQTQEEGRINK</sequence>
<evidence type="ECO:0000313" key="2">
    <source>
        <dbReference type="EMBL" id="QJA45908.1"/>
    </source>
</evidence>
<evidence type="ECO:0000256" key="1">
    <source>
        <dbReference type="SAM" id="MobiDB-lite"/>
    </source>
</evidence>
<dbReference type="EMBL" id="MT143999">
    <property type="protein sequence ID" value="QJA45908.1"/>
    <property type="molecule type" value="Genomic_DNA"/>
</dbReference>
<gene>
    <name evidence="2" type="ORF">TM448A00287_0030</name>
    <name evidence="3" type="ORF">TM448B00362_0030</name>
</gene>
<reference evidence="2" key="1">
    <citation type="submission" date="2020-03" db="EMBL/GenBank/DDBJ databases">
        <title>The deep terrestrial virosphere.</title>
        <authorList>
            <person name="Holmfeldt K."/>
            <person name="Nilsson E."/>
            <person name="Simone D."/>
            <person name="Lopez-Fernandez M."/>
            <person name="Wu X."/>
            <person name="de Brujin I."/>
            <person name="Lundin D."/>
            <person name="Andersson A."/>
            <person name="Bertilsson S."/>
            <person name="Dopson M."/>
        </authorList>
    </citation>
    <scope>NUCLEOTIDE SEQUENCE</scope>
    <source>
        <strain evidence="2">TM448A00287</strain>
        <strain evidence="3">TM448B00362</strain>
    </source>
</reference>
<dbReference type="EMBL" id="MT144616">
    <property type="protein sequence ID" value="QJH95284.1"/>
    <property type="molecule type" value="Genomic_DNA"/>
</dbReference>
<feature type="region of interest" description="Disordered" evidence="1">
    <location>
        <begin position="42"/>
        <end position="61"/>
    </location>
</feature>
<accession>A0A6H1ZEE7</accession>
<protein>
    <submittedName>
        <fullName evidence="2">Uncharacterized protein</fullName>
    </submittedName>
</protein>